<sequence length="166" mass="19110">MFRRLVARDLRSFYVCNPITRQCVALPEAPDLCYGEYRHPLEATGFYIGRTAISICLKELLRSTRSKKLVFSVSLPPGICYAWKSKDHSARPGVVRGKLRLLLFFRKRELKSHVLKTWVLDETATSLCLKSSWLLVGSVTLRRSHISMFLILTRNHKNLCRKSEGI</sequence>
<name>A0A2P5EI13_TREOI</name>
<dbReference type="AlphaFoldDB" id="A0A2P5EI13"/>
<reference evidence="2" key="1">
    <citation type="submission" date="2016-06" db="EMBL/GenBank/DDBJ databases">
        <title>Parallel loss of symbiosis genes in relatives of nitrogen-fixing non-legume Parasponia.</title>
        <authorList>
            <person name="Van Velzen R."/>
            <person name="Holmer R."/>
            <person name="Bu F."/>
            <person name="Rutten L."/>
            <person name="Van Zeijl A."/>
            <person name="Liu W."/>
            <person name="Santuari L."/>
            <person name="Cao Q."/>
            <person name="Sharma T."/>
            <person name="Shen D."/>
            <person name="Roswanjaya Y."/>
            <person name="Wardhani T."/>
            <person name="Kalhor M.S."/>
            <person name="Jansen J."/>
            <person name="Van den Hoogen J."/>
            <person name="Gungor B."/>
            <person name="Hartog M."/>
            <person name="Hontelez J."/>
            <person name="Verver J."/>
            <person name="Yang W.-C."/>
            <person name="Schijlen E."/>
            <person name="Repin R."/>
            <person name="Schilthuizen M."/>
            <person name="Schranz E."/>
            <person name="Heidstra R."/>
            <person name="Miyata K."/>
            <person name="Fedorova E."/>
            <person name="Kohlen W."/>
            <person name="Bisseling T."/>
            <person name="Smit S."/>
            <person name="Geurts R."/>
        </authorList>
    </citation>
    <scope>NUCLEOTIDE SEQUENCE [LARGE SCALE GENOMIC DNA]</scope>
    <source>
        <strain evidence="2">cv. RG33-2</strain>
    </source>
</reference>
<dbReference type="Proteomes" id="UP000237000">
    <property type="component" value="Unassembled WGS sequence"/>
</dbReference>
<evidence type="ECO:0000313" key="2">
    <source>
        <dbReference type="Proteomes" id="UP000237000"/>
    </source>
</evidence>
<comment type="caution">
    <text evidence="1">The sequence shown here is derived from an EMBL/GenBank/DDBJ whole genome shotgun (WGS) entry which is preliminary data.</text>
</comment>
<dbReference type="EMBL" id="JXTC01000151">
    <property type="protein sequence ID" value="PON85144.1"/>
    <property type="molecule type" value="Genomic_DNA"/>
</dbReference>
<evidence type="ECO:0000313" key="1">
    <source>
        <dbReference type="EMBL" id="PON85144.1"/>
    </source>
</evidence>
<organism evidence="1 2">
    <name type="scientific">Trema orientale</name>
    <name type="common">Charcoal tree</name>
    <name type="synonym">Celtis orientalis</name>
    <dbReference type="NCBI Taxonomy" id="63057"/>
    <lineage>
        <taxon>Eukaryota</taxon>
        <taxon>Viridiplantae</taxon>
        <taxon>Streptophyta</taxon>
        <taxon>Embryophyta</taxon>
        <taxon>Tracheophyta</taxon>
        <taxon>Spermatophyta</taxon>
        <taxon>Magnoliopsida</taxon>
        <taxon>eudicotyledons</taxon>
        <taxon>Gunneridae</taxon>
        <taxon>Pentapetalae</taxon>
        <taxon>rosids</taxon>
        <taxon>fabids</taxon>
        <taxon>Rosales</taxon>
        <taxon>Cannabaceae</taxon>
        <taxon>Trema</taxon>
    </lineage>
</organism>
<accession>A0A2P5EI13</accession>
<gene>
    <name evidence="1" type="ORF">TorRG33x02_189880</name>
</gene>
<dbReference type="InParanoid" id="A0A2P5EI13"/>
<protein>
    <submittedName>
        <fullName evidence="1">Uncharacterized protein</fullName>
    </submittedName>
</protein>
<proteinExistence type="predicted"/>
<keyword evidence="2" id="KW-1185">Reference proteome</keyword>